<feature type="compositionally biased region" description="Gly residues" evidence="1">
    <location>
        <begin position="18"/>
        <end position="28"/>
    </location>
</feature>
<proteinExistence type="predicted"/>
<dbReference type="RefSeq" id="WP_337714451.1">
    <property type="nucleotide sequence ID" value="NZ_JBBEGL010000004.1"/>
</dbReference>
<dbReference type="Proteomes" id="UP001370100">
    <property type="component" value="Unassembled WGS sequence"/>
</dbReference>
<comment type="caution">
    <text evidence="3">The sequence shown here is derived from an EMBL/GenBank/DDBJ whole genome shotgun (WGS) entry which is preliminary data.</text>
</comment>
<keyword evidence="4" id="KW-1185">Reference proteome</keyword>
<feature type="region of interest" description="Disordered" evidence="1">
    <location>
        <begin position="181"/>
        <end position="202"/>
    </location>
</feature>
<sequence>MTDTARPPGPWSAPVGAVRGGPVVGRGGEPATVPIPRPGSGRPGMRPVPLSRPGGPPGWPAGGPAGPPPAAVPPGGSRRPVLVAGVAVGAVLVLVLAALVLVRPGVLLPVTPPCEAVPGSTLTGFPDDVVGPNDITARVAATASSVPAGFRVCIYGTPGTGWNQGMPPGGRGLRVTTAPRVDAPAQPGAGTTRSTPSPGVTERQVVLPRSGVPAVVRTSTTENLTATQARCRTDTTNYLFHAAVSGTATDDVATLDALATALGCEAPPTS</sequence>
<keyword evidence="2" id="KW-1133">Transmembrane helix</keyword>
<evidence type="ECO:0000256" key="1">
    <source>
        <dbReference type="SAM" id="MobiDB-lite"/>
    </source>
</evidence>
<evidence type="ECO:0008006" key="5">
    <source>
        <dbReference type="Google" id="ProtNLM"/>
    </source>
</evidence>
<name>A0ABU8N6D0_9PSEU</name>
<feature type="compositionally biased region" description="Low complexity" evidence="1">
    <location>
        <begin position="38"/>
        <end position="49"/>
    </location>
</feature>
<keyword evidence="2" id="KW-0812">Transmembrane</keyword>
<protein>
    <recommendedName>
        <fullName evidence="5">DUF5642 domain-containing protein</fullName>
    </recommendedName>
</protein>
<gene>
    <name evidence="3" type="ORF">WCD41_15980</name>
</gene>
<feature type="region of interest" description="Disordered" evidence="1">
    <location>
        <begin position="1"/>
        <end position="75"/>
    </location>
</feature>
<feature type="compositionally biased region" description="Pro residues" evidence="1">
    <location>
        <begin position="54"/>
        <end position="72"/>
    </location>
</feature>
<organism evidence="3 4">
    <name type="scientific">Actinomycetospora aeridis</name>
    <dbReference type="NCBI Taxonomy" id="3129231"/>
    <lineage>
        <taxon>Bacteria</taxon>
        <taxon>Bacillati</taxon>
        <taxon>Actinomycetota</taxon>
        <taxon>Actinomycetes</taxon>
        <taxon>Pseudonocardiales</taxon>
        <taxon>Pseudonocardiaceae</taxon>
        <taxon>Actinomycetospora</taxon>
    </lineage>
</organism>
<evidence type="ECO:0000313" key="4">
    <source>
        <dbReference type="Proteomes" id="UP001370100"/>
    </source>
</evidence>
<accession>A0ABU8N6D0</accession>
<keyword evidence="2" id="KW-0472">Membrane</keyword>
<feature type="compositionally biased region" description="Polar residues" evidence="1">
    <location>
        <begin position="189"/>
        <end position="198"/>
    </location>
</feature>
<reference evidence="3 4" key="1">
    <citation type="submission" date="2024-03" db="EMBL/GenBank/DDBJ databases">
        <title>Actinomycetospora sp. OC33-EN06, a novel actinomycete isolated from wild orchid (Aerides multiflora).</title>
        <authorList>
            <person name="Suriyachadkun C."/>
        </authorList>
    </citation>
    <scope>NUCLEOTIDE SEQUENCE [LARGE SCALE GENOMIC DNA]</scope>
    <source>
        <strain evidence="3 4">OC33-EN06</strain>
    </source>
</reference>
<feature type="transmembrane region" description="Helical" evidence="2">
    <location>
        <begin position="81"/>
        <end position="102"/>
    </location>
</feature>
<dbReference type="EMBL" id="JBBEGL010000004">
    <property type="protein sequence ID" value="MEJ2887960.1"/>
    <property type="molecule type" value="Genomic_DNA"/>
</dbReference>
<evidence type="ECO:0000256" key="2">
    <source>
        <dbReference type="SAM" id="Phobius"/>
    </source>
</evidence>
<evidence type="ECO:0000313" key="3">
    <source>
        <dbReference type="EMBL" id="MEJ2887960.1"/>
    </source>
</evidence>